<dbReference type="InParanoid" id="A0A078BAI9"/>
<sequence>MIVSLIVKNILTLGILLLFGFQLSSAYTLKFNEAGKFKIVQLTDIHLGYDDEKDQKSLNVISTVLDHEKPDLVFITGDAVSGYLWDDQEQNFYASKYQKMAELLTKYQIPWALTAGNHDSEGDLTRDQISEFDRSFALSLTQQKIPELSHTFNYQLPVYDKNGESVLFRIWTVDSGEGDGCPDGFGYDCVRNDQIDWMRQELNQLPDEDPSKRRGILFMHIPIQEYMNLYNDENIYGEDGEYICCQSVNTGLFQLIQETNAVDWISSGHDHDNDYYGQYKGINMAYGRKTGYGQYGPNKLLRGARVFEISINNEYDVKTWIRQEDGSIDYQKKLSQKPFLSFSQEYCCEEIVQQQLYNFKYTIVFLIGMGYFLIDSLLQRRRQRSNFHKEKLSIMQSQVPSQQQETNSNQNISESNVTILL</sequence>
<accession>A0A078BAI9</accession>
<dbReference type="EMBL" id="CCKQ01019566">
    <property type="protein sequence ID" value="CDW91575.1"/>
    <property type="molecule type" value="Genomic_DNA"/>
</dbReference>
<dbReference type="PANTHER" id="PTHR32440">
    <property type="entry name" value="PHOSPHATASE DCR2-RELATED-RELATED"/>
    <property type="match status" value="1"/>
</dbReference>
<feature type="region of interest" description="Disordered" evidence="1">
    <location>
        <begin position="397"/>
        <end position="421"/>
    </location>
</feature>
<feature type="domain" description="Calcineurin-like phosphoesterase" evidence="3">
    <location>
        <begin position="37"/>
        <end position="272"/>
    </location>
</feature>
<dbReference type="Gene3D" id="3.60.21.10">
    <property type="match status" value="1"/>
</dbReference>
<dbReference type="InterPro" id="IPR004843">
    <property type="entry name" value="Calcineurin-like_PHP"/>
</dbReference>
<feature type="transmembrane region" description="Helical" evidence="2">
    <location>
        <begin position="356"/>
        <end position="374"/>
    </location>
</feature>
<keyword evidence="2" id="KW-0472">Membrane</keyword>
<dbReference type="GO" id="GO:0016788">
    <property type="term" value="F:hydrolase activity, acting on ester bonds"/>
    <property type="evidence" value="ECO:0007669"/>
    <property type="project" value="TreeGrafter"/>
</dbReference>
<dbReference type="InterPro" id="IPR029052">
    <property type="entry name" value="Metallo-depent_PP-like"/>
</dbReference>
<evidence type="ECO:0000256" key="1">
    <source>
        <dbReference type="SAM" id="MobiDB-lite"/>
    </source>
</evidence>
<keyword evidence="2" id="KW-0812">Transmembrane</keyword>
<gene>
    <name evidence="4" type="primary">Contig17608.g18727</name>
    <name evidence="4" type="ORF">STYLEM_20732</name>
</gene>
<dbReference type="OrthoDB" id="429461at2759"/>
<dbReference type="SUPFAM" id="SSF56300">
    <property type="entry name" value="Metallo-dependent phosphatases"/>
    <property type="match status" value="1"/>
</dbReference>
<protein>
    <submittedName>
        <fullName evidence="4">Metallophosphoesterase</fullName>
    </submittedName>
</protein>
<keyword evidence="2" id="KW-1133">Transmembrane helix</keyword>
<dbReference type="GO" id="GO:0005737">
    <property type="term" value="C:cytoplasm"/>
    <property type="evidence" value="ECO:0007669"/>
    <property type="project" value="TreeGrafter"/>
</dbReference>
<dbReference type="CDD" id="cd07383">
    <property type="entry name" value="MPP_Dcr2"/>
    <property type="match status" value="1"/>
</dbReference>
<dbReference type="Proteomes" id="UP000039865">
    <property type="component" value="Unassembled WGS sequence"/>
</dbReference>
<reference evidence="4 5" key="1">
    <citation type="submission" date="2014-06" db="EMBL/GenBank/DDBJ databases">
        <authorList>
            <person name="Swart Estienne"/>
        </authorList>
    </citation>
    <scope>NUCLEOTIDE SEQUENCE [LARGE SCALE GENOMIC DNA]</scope>
    <source>
        <strain evidence="4 5">130c</strain>
    </source>
</reference>
<evidence type="ECO:0000259" key="3">
    <source>
        <dbReference type="Pfam" id="PF00149"/>
    </source>
</evidence>
<name>A0A078BAI9_STYLE</name>
<dbReference type="AlphaFoldDB" id="A0A078BAI9"/>
<dbReference type="PANTHER" id="PTHR32440:SF11">
    <property type="entry name" value="METALLOPHOSPHOESTERASE DOMAIN-CONTAINING PROTEIN"/>
    <property type="match status" value="1"/>
</dbReference>
<dbReference type="OMA" id="HYGMGSI"/>
<evidence type="ECO:0000256" key="2">
    <source>
        <dbReference type="SAM" id="Phobius"/>
    </source>
</evidence>
<evidence type="ECO:0000313" key="4">
    <source>
        <dbReference type="EMBL" id="CDW91575.1"/>
    </source>
</evidence>
<evidence type="ECO:0000313" key="5">
    <source>
        <dbReference type="Proteomes" id="UP000039865"/>
    </source>
</evidence>
<keyword evidence="5" id="KW-1185">Reference proteome</keyword>
<proteinExistence type="predicted"/>
<dbReference type="Pfam" id="PF00149">
    <property type="entry name" value="Metallophos"/>
    <property type="match status" value="1"/>
</dbReference>
<organism evidence="4 5">
    <name type="scientific">Stylonychia lemnae</name>
    <name type="common">Ciliate</name>
    <dbReference type="NCBI Taxonomy" id="5949"/>
    <lineage>
        <taxon>Eukaryota</taxon>
        <taxon>Sar</taxon>
        <taxon>Alveolata</taxon>
        <taxon>Ciliophora</taxon>
        <taxon>Intramacronucleata</taxon>
        <taxon>Spirotrichea</taxon>
        <taxon>Stichotrichia</taxon>
        <taxon>Sporadotrichida</taxon>
        <taxon>Oxytrichidae</taxon>
        <taxon>Stylonychinae</taxon>
        <taxon>Stylonychia</taxon>
    </lineage>
</organism>